<evidence type="ECO:0008006" key="11">
    <source>
        <dbReference type="Google" id="ProtNLM"/>
    </source>
</evidence>
<dbReference type="STRING" id="1797298.A2988_04530"/>
<dbReference type="PROSITE" id="PS50164">
    <property type="entry name" value="GIY_YIG"/>
    <property type="match status" value="1"/>
</dbReference>
<dbReference type="SUPFAM" id="SSF46600">
    <property type="entry name" value="C-terminal UvrC-binding domain of UvrB"/>
    <property type="match status" value="1"/>
</dbReference>
<dbReference type="SUPFAM" id="SSF82771">
    <property type="entry name" value="GIY-YIG endonuclease"/>
    <property type="match status" value="1"/>
</dbReference>
<dbReference type="InterPro" id="IPR001162">
    <property type="entry name" value="UvrC_RNase_H_dom"/>
</dbReference>
<keyword evidence="2" id="KW-0227">DNA damage</keyword>
<dbReference type="SMART" id="SM00465">
    <property type="entry name" value="GIYc"/>
    <property type="match status" value="1"/>
</dbReference>
<evidence type="ECO:0000259" key="8">
    <source>
        <dbReference type="PROSITE" id="PS50165"/>
    </source>
</evidence>
<dbReference type="InterPro" id="IPR036876">
    <property type="entry name" value="UVR_dom_sf"/>
</dbReference>
<proteinExistence type="predicted"/>
<evidence type="ECO:0000313" key="9">
    <source>
        <dbReference type="EMBL" id="OGD34733.1"/>
    </source>
</evidence>
<dbReference type="EMBL" id="MEYS01000001">
    <property type="protein sequence ID" value="OGD34733.1"/>
    <property type="molecule type" value="Genomic_DNA"/>
</dbReference>
<gene>
    <name evidence="9" type="ORF">A2988_04530</name>
</gene>
<evidence type="ECO:0000256" key="3">
    <source>
        <dbReference type="ARBA" id="ARBA00022769"/>
    </source>
</evidence>
<dbReference type="Proteomes" id="UP000176650">
    <property type="component" value="Unassembled WGS sequence"/>
</dbReference>
<evidence type="ECO:0000256" key="1">
    <source>
        <dbReference type="ARBA" id="ARBA00022490"/>
    </source>
</evidence>
<dbReference type="CDD" id="cd10434">
    <property type="entry name" value="GIY-YIG_UvrC_Cho"/>
    <property type="match status" value="1"/>
</dbReference>
<evidence type="ECO:0000256" key="5">
    <source>
        <dbReference type="ARBA" id="ARBA00023204"/>
    </source>
</evidence>
<dbReference type="FunFam" id="3.40.1440.10:FF:000001">
    <property type="entry name" value="UvrABC system protein C"/>
    <property type="match status" value="1"/>
</dbReference>
<dbReference type="InterPro" id="IPR047296">
    <property type="entry name" value="GIY-YIG_UvrC_Cho"/>
</dbReference>
<dbReference type="Pfam" id="PF01541">
    <property type="entry name" value="GIY-YIG"/>
    <property type="match status" value="1"/>
</dbReference>
<dbReference type="Gene3D" id="3.40.1440.10">
    <property type="entry name" value="GIY-YIG endonuclease"/>
    <property type="match status" value="1"/>
</dbReference>
<keyword evidence="4" id="KW-0267">Excision nuclease</keyword>
<dbReference type="AlphaFoldDB" id="A0A1F5BVT9"/>
<evidence type="ECO:0000259" key="7">
    <source>
        <dbReference type="PROSITE" id="PS50164"/>
    </source>
</evidence>
<comment type="caution">
    <text evidence="9">The sequence shown here is derived from an EMBL/GenBank/DDBJ whole genome shotgun (WGS) entry which is preliminary data.</text>
</comment>
<organism evidence="9 10">
    <name type="scientific">Candidatus Azambacteria bacterium RIFCSPLOWO2_01_FULL_46_25</name>
    <dbReference type="NCBI Taxonomy" id="1797298"/>
    <lineage>
        <taxon>Bacteria</taxon>
        <taxon>Candidatus Azamiibacteriota</taxon>
    </lineage>
</organism>
<dbReference type="PANTHER" id="PTHR30562:SF1">
    <property type="entry name" value="UVRABC SYSTEM PROTEIN C"/>
    <property type="match status" value="1"/>
</dbReference>
<evidence type="ECO:0000259" key="6">
    <source>
        <dbReference type="PROSITE" id="PS50151"/>
    </source>
</evidence>
<dbReference type="Gene3D" id="3.30.420.340">
    <property type="entry name" value="UvrC, RNAse H endonuclease domain"/>
    <property type="match status" value="1"/>
</dbReference>
<protein>
    <recommendedName>
        <fullName evidence="11">Excinuclease ABC subunit C</fullName>
    </recommendedName>
</protein>
<keyword evidence="1" id="KW-0963">Cytoplasm</keyword>
<dbReference type="GO" id="GO:0006289">
    <property type="term" value="P:nucleotide-excision repair"/>
    <property type="evidence" value="ECO:0007669"/>
    <property type="project" value="InterPro"/>
</dbReference>
<dbReference type="InterPro" id="IPR000305">
    <property type="entry name" value="GIY-YIG_endonuc"/>
</dbReference>
<feature type="domain" description="UvrC family homology region profile" evidence="8">
    <location>
        <begin position="244"/>
        <end position="359"/>
    </location>
</feature>
<name>A0A1F5BVT9_9BACT</name>
<evidence type="ECO:0000256" key="4">
    <source>
        <dbReference type="ARBA" id="ARBA00022881"/>
    </source>
</evidence>
<dbReference type="PROSITE" id="PS50151">
    <property type="entry name" value="UVR"/>
    <property type="match status" value="1"/>
</dbReference>
<keyword evidence="3" id="KW-0228">DNA excision</keyword>
<dbReference type="GO" id="GO:0009380">
    <property type="term" value="C:excinuclease repair complex"/>
    <property type="evidence" value="ECO:0007669"/>
    <property type="project" value="TreeGrafter"/>
</dbReference>
<dbReference type="InterPro" id="IPR050066">
    <property type="entry name" value="UvrABC_protein_C"/>
</dbReference>
<accession>A0A1F5BVT9</accession>
<evidence type="ECO:0000256" key="2">
    <source>
        <dbReference type="ARBA" id="ARBA00022763"/>
    </source>
</evidence>
<dbReference type="PROSITE" id="PS50165">
    <property type="entry name" value="UVRC"/>
    <property type="match status" value="1"/>
</dbReference>
<feature type="domain" description="GIY-YIG" evidence="7">
    <location>
        <begin position="13"/>
        <end position="92"/>
    </location>
</feature>
<sequence length="420" mass="48007">MKQIKEKIRSFPSSPGIYFFKDKAGKVLYVGKANNLRARVRQYFMRSGNRHPKTEALVRESARVSFKLCESEVDALIAEARFIKKYAPKYNVILRDDKNYFFVAISKEAYSRISLTHQPDMFGSSTSKHIIGPFTDGGALKETLRLLRGAYPYCTCKPGTKRACLNYHLGRCLAPCVHPKACAQTKRNVQAIVAILEGKRNALMRALTARMKRASRAEEFQKASEFKKQIDGIQNIFSHRFFLERFREIKQAKPQWSVVEKKIQLLLKTKKTVGRVECYDISNISGTHAVGSMVVFGNGEPSKNQYRKFKIKYSGDTPDDPKMMAEVLARRIKHSEWPMPDLIIVDGGKTQLSAAQSVLPKTQLVMGLAKKQEELYTPVRPLPILAKNLGKETLFFVQRIRDEAHRFAITYHRKLRGKIR</sequence>
<dbReference type="Pfam" id="PF08459">
    <property type="entry name" value="UvrC_RNaseH_dom"/>
    <property type="match status" value="1"/>
</dbReference>
<dbReference type="PANTHER" id="PTHR30562">
    <property type="entry name" value="UVRC/OXIDOREDUCTASE"/>
    <property type="match status" value="1"/>
</dbReference>
<dbReference type="InterPro" id="IPR035901">
    <property type="entry name" value="GIY-YIG_endonuc_sf"/>
</dbReference>
<dbReference type="InterPro" id="IPR001943">
    <property type="entry name" value="UVR_dom"/>
</dbReference>
<reference evidence="9 10" key="1">
    <citation type="journal article" date="2016" name="Nat. Commun.">
        <title>Thousands of microbial genomes shed light on interconnected biogeochemical processes in an aquifer system.</title>
        <authorList>
            <person name="Anantharaman K."/>
            <person name="Brown C.T."/>
            <person name="Hug L.A."/>
            <person name="Sharon I."/>
            <person name="Castelle C.J."/>
            <person name="Probst A.J."/>
            <person name="Thomas B.C."/>
            <person name="Singh A."/>
            <person name="Wilkins M.J."/>
            <person name="Karaoz U."/>
            <person name="Brodie E.L."/>
            <person name="Williams K.H."/>
            <person name="Hubbard S.S."/>
            <person name="Banfield J.F."/>
        </authorList>
    </citation>
    <scope>NUCLEOTIDE SEQUENCE [LARGE SCALE GENOMIC DNA]</scope>
</reference>
<dbReference type="GO" id="GO:0009381">
    <property type="term" value="F:excinuclease ABC activity"/>
    <property type="evidence" value="ECO:0007669"/>
    <property type="project" value="InterPro"/>
</dbReference>
<feature type="domain" description="UVR" evidence="6">
    <location>
        <begin position="201"/>
        <end position="236"/>
    </location>
</feature>
<evidence type="ECO:0000313" key="10">
    <source>
        <dbReference type="Proteomes" id="UP000176650"/>
    </source>
</evidence>
<keyword evidence="5" id="KW-0234">DNA repair</keyword>
<dbReference type="InterPro" id="IPR038476">
    <property type="entry name" value="UvrC_RNase_H_dom_sf"/>
</dbReference>